<dbReference type="WBParaSite" id="jg2689">
    <property type="protein sequence ID" value="jg2689"/>
    <property type="gene ID" value="jg2689"/>
</dbReference>
<dbReference type="AlphaFoldDB" id="A0A915E5Z0"/>
<evidence type="ECO:0000313" key="2">
    <source>
        <dbReference type="Proteomes" id="UP000887574"/>
    </source>
</evidence>
<keyword evidence="2" id="KW-1185">Reference proteome</keyword>
<proteinExistence type="predicted"/>
<feature type="compositionally biased region" description="Low complexity" evidence="1">
    <location>
        <begin position="24"/>
        <end position="40"/>
    </location>
</feature>
<name>A0A915E5Z0_9BILA</name>
<organism evidence="2 3">
    <name type="scientific">Ditylenchus dipsaci</name>
    <dbReference type="NCBI Taxonomy" id="166011"/>
    <lineage>
        <taxon>Eukaryota</taxon>
        <taxon>Metazoa</taxon>
        <taxon>Ecdysozoa</taxon>
        <taxon>Nematoda</taxon>
        <taxon>Chromadorea</taxon>
        <taxon>Rhabditida</taxon>
        <taxon>Tylenchina</taxon>
        <taxon>Tylenchomorpha</taxon>
        <taxon>Sphaerularioidea</taxon>
        <taxon>Anguinidae</taxon>
        <taxon>Anguininae</taxon>
        <taxon>Ditylenchus</taxon>
    </lineage>
</organism>
<protein>
    <submittedName>
        <fullName evidence="3">Uncharacterized protein</fullName>
    </submittedName>
</protein>
<dbReference type="Proteomes" id="UP000887574">
    <property type="component" value="Unplaced"/>
</dbReference>
<evidence type="ECO:0000313" key="3">
    <source>
        <dbReference type="WBParaSite" id="jg2689"/>
    </source>
</evidence>
<sequence>MLKANYGKELLHSSRPISTSLYRASSPAAAEGAAEPASSSTITAEKPEETAAVEIHKRAAKPRTRAVKTTEAGAQEAKQKDKLKMCGMLHWKQHREFLNVTNCSESWSPSSNP</sequence>
<feature type="compositionally biased region" description="Basic and acidic residues" evidence="1">
    <location>
        <begin position="45"/>
        <end position="57"/>
    </location>
</feature>
<accession>A0A915E5Z0</accession>
<evidence type="ECO:0000256" key="1">
    <source>
        <dbReference type="SAM" id="MobiDB-lite"/>
    </source>
</evidence>
<feature type="region of interest" description="Disordered" evidence="1">
    <location>
        <begin position="17"/>
        <end position="78"/>
    </location>
</feature>
<reference evidence="3" key="1">
    <citation type="submission" date="2022-11" db="UniProtKB">
        <authorList>
            <consortium name="WormBaseParasite"/>
        </authorList>
    </citation>
    <scope>IDENTIFICATION</scope>
</reference>